<feature type="compositionally biased region" description="Pro residues" evidence="1">
    <location>
        <begin position="66"/>
        <end position="80"/>
    </location>
</feature>
<evidence type="ECO:0000313" key="2">
    <source>
        <dbReference type="EMBL" id="KAF2828908.1"/>
    </source>
</evidence>
<dbReference type="EMBL" id="MU006222">
    <property type="protein sequence ID" value="KAF2828908.1"/>
    <property type="molecule type" value="Genomic_DNA"/>
</dbReference>
<sequence>MFDRLRERLKSQTKPPSSPNPISPSLRLTVAPNTQSTRSRTLHKHSTSETHTQQPQTNGTTTQPQSSPPPQQPPSNPRSPPSRVRASEVRYLRTQLQARYALDMQIWNRGHKAKTFARAPIEDKMRRSDALLRDIRAVLRDWDDRACFKDGVEGEAAYETFCEIRRRVEGGGKRDWGREKPWDGRRG</sequence>
<dbReference type="OrthoDB" id="3799142at2759"/>
<feature type="compositionally biased region" description="Low complexity" evidence="1">
    <location>
        <begin position="52"/>
        <end position="65"/>
    </location>
</feature>
<organism evidence="2 3">
    <name type="scientific">Ophiobolus disseminans</name>
    <dbReference type="NCBI Taxonomy" id="1469910"/>
    <lineage>
        <taxon>Eukaryota</taxon>
        <taxon>Fungi</taxon>
        <taxon>Dikarya</taxon>
        <taxon>Ascomycota</taxon>
        <taxon>Pezizomycotina</taxon>
        <taxon>Dothideomycetes</taxon>
        <taxon>Pleosporomycetidae</taxon>
        <taxon>Pleosporales</taxon>
        <taxon>Pleosporineae</taxon>
        <taxon>Phaeosphaeriaceae</taxon>
        <taxon>Ophiobolus</taxon>
    </lineage>
</organism>
<gene>
    <name evidence="2" type="ORF">CC86DRAFT_404779</name>
</gene>
<dbReference type="Proteomes" id="UP000799424">
    <property type="component" value="Unassembled WGS sequence"/>
</dbReference>
<protein>
    <submittedName>
        <fullName evidence="2">Uncharacterized protein</fullName>
    </submittedName>
</protein>
<reference evidence="2" key="1">
    <citation type="journal article" date="2020" name="Stud. Mycol.">
        <title>101 Dothideomycetes genomes: a test case for predicting lifestyles and emergence of pathogens.</title>
        <authorList>
            <person name="Haridas S."/>
            <person name="Albert R."/>
            <person name="Binder M."/>
            <person name="Bloem J."/>
            <person name="Labutti K."/>
            <person name="Salamov A."/>
            <person name="Andreopoulos B."/>
            <person name="Baker S."/>
            <person name="Barry K."/>
            <person name="Bills G."/>
            <person name="Bluhm B."/>
            <person name="Cannon C."/>
            <person name="Castanera R."/>
            <person name="Culley D."/>
            <person name="Daum C."/>
            <person name="Ezra D."/>
            <person name="Gonzalez J."/>
            <person name="Henrissat B."/>
            <person name="Kuo A."/>
            <person name="Liang C."/>
            <person name="Lipzen A."/>
            <person name="Lutzoni F."/>
            <person name="Magnuson J."/>
            <person name="Mondo S."/>
            <person name="Nolan M."/>
            <person name="Ohm R."/>
            <person name="Pangilinan J."/>
            <person name="Park H.-J."/>
            <person name="Ramirez L."/>
            <person name="Alfaro M."/>
            <person name="Sun H."/>
            <person name="Tritt A."/>
            <person name="Yoshinaga Y."/>
            <person name="Zwiers L.-H."/>
            <person name="Turgeon B."/>
            <person name="Goodwin S."/>
            <person name="Spatafora J."/>
            <person name="Crous P."/>
            <person name="Grigoriev I."/>
        </authorList>
    </citation>
    <scope>NUCLEOTIDE SEQUENCE</scope>
    <source>
        <strain evidence="2">CBS 113818</strain>
    </source>
</reference>
<proteinExistence type="predicted"/>
<feature type="compositionally biased region" description="Basic and acidic residues" evidence="1">
    <location>
        <begin position="1"/>
        <end position="10"/>
    </location>
</feature>
<accession>A0A6A7A835</accession>
<dbReference type="AlphaFoldDB" id="A0A6A7A835"/>
<name>A0A6A7A835_9PLEO</name>
<evidence type="ECO:0000256" key="1">
    <source>
        <dbReference type="SAM" id="MobiDB-lite"/>
    </source>
</evidence>
<feature type="region of interest" description="Disordered" evidence="1">
    <location>
        <begin position="1"/>
        <end position="87"/>
    </location>
</feature>
<evidence type="ECO:0000313" key="3">
    <source>
        <dbReference type="Proteomes" id="UP000799424"/>
    </source>
</evidence>
<keyword evidence="3" id="KW-1185">Reference proteome</keyword>